<comment type="caution">
    <text evidence="1">The sequence shown here is derived from an EMBL/GenBank/DDBJ whole genome shotgun (WGS) entry which is preliminary data.</text>
</comment>
<gene>
    <name evidence="1" type="ORF">AK812_SmicGene42972</name>
</gene>
<reference evidence="1 2" key="1">
    <citation type="submission" date="2016-02" db="EMBL/GenBank/DDBJ databases">
        <title>Genome analysis of coral dinoflagellate symbionts highlights evolutionary adaptations to a symbiotic lifestyle.</title>
        <authorList>
            <person name="Aranda M."/>
            <person name="Li Y."/>
            <person name="Liew Y.J."/>
            <person name="Baumgarten S."/>
            <person name="Simakov O."/>
            <person name="Wilson M."/>
            <person name="Piel J."/>
            <person name="Ashoor H."/>
            <person name="Bougouffa S."/>
            <person name="Bajic V.B."/>
            <person name="Ryu T."/>
            <person name="Ravasi T."/>
            <person name="Bayer T."/>
            <person name="Micklem G."/>
            <person name="Kim H."/>
            <person name="Bhak J."/>
            <person name="Lajeunesse T.C."/>
            <person name="Voolstra C.R."/>
        </authorList>
    </citation>
    <scope>NUCLEOTIDE SEQUENCE [LARGE SCALE GENOMIC DNA]</scope>
    <source>
        <strain evidence="1 2">CCMP2467</strain>
    </source>
</reference>
<dbReference type="AlphaFoldDB" id="A0A1Q9C270"/>
<sequence length="74" mass="8448">MNMEMVSQPTQGGLSNVVKLVVKTFLEERHYRELHRILSAQWGGAHSLSAVVKLMEETEWQKCPAEELLRSVLP</sequence>
<dbReference type="EMBL" id="LSRX01001864">
    <property type="protein sequence ID" value="OLP77015.1"/>
    <property type="molecule type" value="Genomic_DNA"/>
</dbReference>
<proteinExistence type="predicted"/>
<keyword evidence="2" id="KW-1185">Reference proteome</keyword>
<evidence type="ECO:0000313" key="1">
    <source>
        <dbReference type="EMBL" id="OLP77015.1"/>
    </source>
</evidence>
<evidence type="ECO:0000313" key="2">
    <source>
        <dbReference type="Proteomes" id="UP000186817"/>
    </source>
</evidence>
<accession>A0A1Q9C270</accession>
<protein>
    <submittedName>
        <fullName evidence="1">Uncharacterized protein</fullName>
    </submittedName>
</protein>
<organism evidence="1 2">
    <name type="scientific">Symbiodinium microadriaticum</name>
    <name type="common">Dinoflagellate</name>
    <name type="synonym">Zooxanthella microadriatica</name>
    <dbReference type="NCBI Taxonomy" id="2951"/>
    <lineage>
        <taxon>Eukaryota</taxon>
        <taxon>Sar</taxon>
        <taxon>Alveolata</taxon>
        <taxon>Dinophyceae</taxon>
        <taxon>Suessiales</taxon>
        <taxon>Symbiodiniaceae</taxon>
        <taxon>Symbiodinium</taxon>
    </lineage>
</organism>
<name>A0A1Q9C270_SYMMI</name>
<dbReference type="Proteomes" id="UP000186817">
    <property type="component" value="Unassembled WGS sequence"/>
</dbReference>